<keyword evidence="3" id="KW-0547">Nucleotide-binding</keyword>
<dbReference type="InterPro" id="IPR014001">
    <property type="entry name" value="Helicase_ATP-bd"/>
</dbReference>
<dbReference type="Pfam" id="PF13091">
    <property type="entry name" value="PLDc_2"/>
    <property type="match status" value="1"/>
</dbReference>
<dbReference type="InterPro" id="IPR006935">
    <property type="entry name" value="Helicase/UvrB_N"/>
</dbReference>
<dbReference type="Pfam" id="PF00271">
    <property type="entry name" value="Helicase_C"/>
    <property type="match status" value="1"/>
</dbReference>
<reference evidence="3 4" key="1">
    <citation type="submission" date="2021-03" db="EMBL/GenBank/DDBJ databases">
        <title>Comparative Genomics and Metabolomics in the genus Turicibacter.</title>
        <authorList>
            <person name="Maki J."/>
            <person name="Looft T."/>
        </authorList>
    </citation>
    <scope>NUCLEOTIDE SEQUENCE [LARGE SCALE GENOMIC DNA]</scope>
    <source>
        <strain evidence="3 4">MMM721</strain>
    </source>
</reference>
<gene>
    <name evidence="3" type="ORF">J0J69_02290</name>
</gene>
<dbReference type="InterPro" id="IPR001650">
    <property type="entry name" value="Helicase_C-like"/>
</dbReference>
<keyword evidence="3" id="KW-0378">Hydrolase</keyword>
<keyword evidence="4" id="KW-1185">Reference proteome</keyword>
<dbReference type="GO" id="GO:0016787">
    <property type="term" value="F:hydrolase activity"/>
    <property type="evidence" value="ECO:0007669"/>
    <property type="project" value="UniProtKB-KW"/>
</dbReference>
<evidence type="ECO:0000259" key="1">
    <source>
        <dbReference type="PROSITE" id="PS51192"/>
    </source>
</evidence>
<dbReference type="CDD" id="cd09205">
    <property type="entry name" value="PLDc_N_DEXD_b3"/>
    <property type="match status" value="1"/>
</dbReference>
<dbReference type="PROSITE" id="PS51194">
    <property type="entry name" value="HELICASE_CTER"/>
    <property type="match status" value="1"/>
</dbReference>
<dbReference type="InterPro" id="IPR050742">
    <property type="entry name" value="Helicase_Restrict-Modif_Enz"/>
</dbReference>
<proteinExistence type="predicted"/>
<dbReference type="EMBL" id="CP071249">
    <property type="protein sequence ID" value="UUF06437.1"/>
    <property type="molecule type" value="Genomic_DNA"/>
</dbReference>
<dbReference type="InterPro" id="IPR025202">
    <property type="entry name" value="PLD-like_dom"/>
</dbReference>
<dbReference type="GO" id="GO:0004386">
    <property type="term" value="F:helicase activity"/>
    <property type="evidence" value="ECO:0007669"/>
    <property type="project" value="UniProtKB-KW"/>
</dbReference>
<dbReference type="Pfam" id="PF04851">
    <property type="entry name" value="ResIII"/>
    <property type="match status" value="1"/>
</dbReference>
<dbReference type="PANTHER" id="PTHR47396">
    <property type="entry name" value="TYPE I RESTRICTION ENZYME ECOKI R PROTEIN"/>
    <property type="match status" value="1"/>
</dbReference>
<dbReference type="SMART" id="SM00490">
    <property type="entry name" value="HELICc"/>
    <property type="match status" value="1"/>
</dbReference>
<protein>
    <submittedName>
        <fullName evidence="3">DEAD/DEAH box helicase family protein</fullName>
    </submittedName>
</protein>
<dbReference type="CDD" id="cd18799">
    <property type="entry name" value="SF2_C_EcoAI-like"/>
    <property type="match status" value="1"/>
</dbReference>
<dbReference type="SUPFAM" id="SSF52540">
    <property type="entry name" value="P-loop containing nucleoside triphosphate hydrolases"/>
    <property type="match status" value="1"/>
</dbReference>
<dbReference type="Proteomes" id="UP001058016">
    <property type="component" value="Chromosome"/>
</dbReference>
<organism evidence="3 4">
    <name type="scientific">Turicibacter bilis</name>
    <dbReference type="NCBI Taxonomy" id="2735723"/>
    <lineage>
        <taxon>Bacteria</taxon>
        <taxon>Bacillati</taxon>
        <taxon>Bacillota</taxon>
        <taxon>Erysipelotrichia</taxon>
        <taxon>Erysipelotrichales</taxon>
        <taxon>Turicibacteraceae</taxon>
        <taxon>Turicibacter</taxon>
    </lineage>
</organism>
<dbReference type="Gene3D" id="3.30.870.10">
    <property type="entry name" value="Endonuclease Chain A"/>
    <property type="match status" value="1"/>
</dbReference>
<dbReference type="InterPro" id="IPR027417">
    <property type="entry name" value="P-loop_NTPase"/>
</dbReference>
<sequence length="813" mass="94950">MTTIKSITGYDDYLYYHMKESFKKAKKIDIIVSFLMESGVKLLEQDLIELKMKNIPIRILTGNYLNITQPSALYRLKDIFGDSADLRFFNEPNRSFHAKSYFFEYEDGADMYIGSSNLSKSAFTSGVEWNFKLDKLTHQVEYEQYYQVFEDLFYNHSIKITDAELDFYSKNWKKNKIYQTTPFPNTNFTEVAADEAPSYVTDLYLPRGAQIEALYHLKKTREEGFDKGLVVAATGIGKTYLAAFDSREYQRILFVAHREEILKQAEKSFKNVRPLSERGFFMGTQKETDKDIIFASVQSLGKNDSLKLFQPDYFDYIIVDEFHHAVAQNYQNIINYFQPRFLLGLTATPERLDSKDVLAICDYNLVYEAPLKKAINQGWLVPFRYYAIFDETVNYETIDYRNGKYQTTQLEEALSIHKRADLIFSHYKKYRSTRAMGFCMSKHHAEFMADYFVNHGVSACAVYSGDEGVHNTAREKALSKLVKGEINVIFSVDMFNEGLDIASLDMVMMLRPTESPTIFLQQLGRGLRLYKDKHYLNVLDFIGNYKKANFSPYLMTGASKSQFKKASDVIKEDALLPEDCIMDFDFRLIDLFEKMDRSSIKIEKLLVEEYERIKAELGHRPSRTELFTYMDETIYLNIKSKAKINPFKNYLNFLKNQNDLSDEEIAWLDTPAVNFINMIEKTSMSKTYKLPTILAFIKNGRLELKINDDNLYESFKDFYSHGSNAVDLLRDKNSQTFKEWGKAEYVKLARKNPVHFLCQSESEIFSSDEEFMYLTNSLAPYQENLLFIQHIKDAIELRKQEFYKNRLEKLESK</sequence>
<dbReference type="SUPFAM" id="SSF56024">
    <property type="entry name" value="Phospholipase D/nuclease"/>
    <property type="match status" value="1"/>
</dbReference>
<dbReference type="PROSITE" id="PS51192">
    <property type="entry name" value="HELICASE_ATP_BIND_1"/>
    <property type="match status" value="1"/>
</dbReference>
<dbReference type="Gene3D" id="3.40.50.300">
    <property type="entry name" value="P-loop containing nucleotide triphosphate hydrolases"/>
    <property type="match status" value="2"/>
</dbReference>
<dbReference type="SMART" id="SM00487">
    <property type="entry name" value="DEXDc"/>
    <property type="match status" value="1"/>
</dbReference>
<keyword evidence="3" id="KW-0067">ATP-binding</keyword>
<evidence type="ECO:0000313" key="4">
    <source>
        <dbReference type="Proteomes" id="UP001058016"/>
    </source>
</evidence>
<evidence type="ECO:0000259" key="2">
    <source>
        <dbReference type="PROSITE" id="PS51194"/>
    </source>
</evidence>
<evidence type="ECO:0000313" key="3">
    <source>
        <dbReference type="EMBL" id="UUF06437.1"/>
    </source>
</evidence>
<dbReference type="PANTHER" id="PTHR47396:SF1">
    <property type="entry name" value="ATP-DEPENDENT HELICASE IRC3-RELATED"/>
    <property type="match status" value="1"/>
</dbReference>
<dbReference type="RefSeq" id="WP_212725559.1">
    <property type="nucleotide sequence ID" value="NZ_CP071249.1"/>
</dbReference>
<keyword evidence="3" id="KW-0347">Helicase</keyword>
<accession>A0ABY5JIB0</accession>
<name>A0ABY5JIB0_9FIRM</name>
<feature type="domain" description="Helicase C-terminal" evidence="2">
    <location>
        <begin position="409"/>
        <end position="576"/>
    </location>
</feature>
<feature type="domain" description="Helicase ATP-binding" evidence="1">
    <location>
        <begin position="219"/>
        <end position="367"/>
    </location>
</feature>
<dbReference type="CDD" id="cd18032">
    <property type="entry name" value="DEXHc_RE_I_III_res"/>
    <property type="match status" value="1"/>
</dbReference>